<accession>A0AA88KTI2</accession>
<dbReference type="Proteomes" id="UP001187531">
    <property type="component" value="Unassembled WGS sequence"/>
</dbReference>
<keyword evidence="3" id="KW-1185">Reference proteome</keyword>
<feature type="transmembrane region" description="Helical" evidence="1">
    <location>
        <begin position="7"/>
        <end position="27"/>
    </location>
</feature>
<dbReference type="EMBL" id="JAVRJZ010000864">
    <property type="protein sequence ID" value="KAK2702086.1"/>
    <property type="molecule type" value="Genomic_DNA"/>
</dbReference>
<dbReference type="Gene3D" id="1.20.1270.10">
    <property type="match status" value="1"/>
</dbReference>
<feature type="non-terminal residue" evidence="2">
    <location>
        <position position="1"/>
    </location>
</feature>
<keyword evidence="1" id="KW-1133">Transmembrane helix</keyword>
<dbReference type="AlphaFoldDB" id="A0AA88KTI2"/>
<sequence length="192" mass="22908">YIESCEVNVGAMKIPVLLILFALVYYLDGRKEEESFEEKVEARNELKSYLYSLKNKVVDMGELRKFGAKLLDIDVSDKKSYVYQMDYAYEKKVVPWFHAVYWINKKIKWLEDNQDKEASEFKRVKKEFENNFMFLESPITNYQFKLGIIKLLKYLELLALEDYMDSTFLKLYQEHGGASAEMPKDEHEWDEL</sequence>
<dbReference type="InterPro" id="IPR029048">
    <property type="entry name" value="HSP70_C_sf"/>
</dbReference>
<comment type="caution">
    <text evidence="2">The sequence shown here is derived from an EMBL/GenBank/DDBJ whole genome shotgun (WGS) entry which is preliminary data.</text>
</comment>
<organism evidence="2 3">
    <name type="scientific">Artemia franciscana</name>
    <name type="common">Brine shrimp</name>
    <name type="synonym">Artemia sanfranciscana</name>
    <dbReference type="NCBI Taxonomy" id="6661"/>
    <lineage>
        <taxon>Eukaryota</taxon>
        <taxon>Metazoa</taxon>
        <taxon>Ecdysozoa</taxon>
        <taxon>Arthropoda</taxon>
        <taxon>Crustacea</taxon>
        <taxon>Branchiopoda</taxon>
        <taxon>Anostraca</taxon>
        <taxon>Artemiidae</taxon>
        <taxon>Artemia</taxon>
    </lineage>
</organism>
<protein>
    <submittedName>
        <fullName evidence="2">Uncharacterized protein</fullName>
    </submittedName>
</protein>
<keyword evidence="1" id="KW-0812">Transmembrane</keyword>
<evidence type="ECO:0000313" key="3">
    <source>
        <dbReference type="Proteomes" id="UP001187531"/>
    </source>
</evidence>
<proteinExistence type="predicted"/>
<reference evidence="2" key="1">
    <citation type="submission" date="2023-07" db="EMBL/GenBank/DDBJ databases">
        <title>Chromosome-level genome assembly of Artemia franciscana.</title>
        <authorList>
            <person name="Jo E."/>
        </authorList>
    </citation>
    <scope>NUCLEOTIDE SEQUENCE</scope>
    <source>
        <tissue evidence="2">Whole body</tissue>
    </source>
</reference>
<name>A0AA88KTI2_ARTSF</name>
<evidence type="ECO:0000256" key="1">
    <source>
        <dbReference type="SAM" id="Phobius"/>
    </source>
</evidence>
<gene>
    <name evidence="2" type="ORF">QYM36_019301</name>
</gene>
<keyword evidence="1" id="KW-0472">Membrane</keyword>
<evidence type="ECO:0000313" key="2">
    <source>
        <dbReference type="EMBL" id="KAK2702086.1"/>
    </source>
</evidence>